<evidence type="ECO:0000256" key="1">
    <source>
        <dbReference type="SAM" id="MobiDB-lite"/>
    </source>
</evidence>
<sequence length="540" mass="59501">MAEENISSLLMPEDSPLDGDNSRRNSIGNAGSSKNREKILPRYLRASTGSCHDLCKYGKKHEFEEKSRHPISKRTMKKASGEQNSAKSFDCLPQVKPSPNSRSHTPDSSDSVKTQVSPKYPGSRKPQKHGASTDKKTSVVNLGPSSNSKSCLSDPLRFKRQVESQSSENVMVSLKEASSKAKGTSGSLKHATSWKLKSLAEKMPSSPSHSGGSYVRRLSGISNVKSNTRTVTSRVAVKNSLASPRASLSPISISRNSSLAAKQSRSLKDMSSLKKRNKVKKAEPEQPHNELMESHNDLHQEKTLYVIKMEMENQVFESDNNESCVIESSPLSPSPKLSSLPAFPCSSSSHDGGNQEGYEWTESEEENDGSSEYNETETLVGDHQKNENLDGEKGRRLMMGGMVCSANKDSKPVKLHFRRGKVVDIQTGLNSPRRLKFRQGRVLDEHQSPKAVGQRSFKMRGVDGEATNRKPGEEKVVLKHRVQDVQGKKDAQGLFNFVIEETASKLVETRKSKVKALVGAFETVISLQEKKPAAKDFCLS</sequence>
<accession>A0AAV5JBQ1</accession>
<feature type="region of interest" description="Disordered" evidence="1">
    <location>
        <begin position="1"/>
        <end position="41"/>
    </location>
</feature>
<dbReference type="AlphaFoldDB" id="A0AAV5JBQ1"/>
<feature type="compositionally biased region" description="Basic and acidic residues" evidence="1">
    <location>
        <begin position="59"/>
        <end position="68"/>
    </location>
</feature>
<feature type="compositionally biased region" description="Acidic residues" evidence="1">
    <location>
        <begin position="359"/>
        <end position="369"/>
    </location>
</feature>
<comment type="caution">
    <text evidence="3">The sequence shown here is derived from an EMBL/GenBank/DDBJ whole genome shotgun (WGS) entry which is preliminary data.</text>
</comment>
<feature type="region of interest" description="Disordered" evidence="1">
    <location>
        <begin position="326"/>
        <end position="389"/>
    </location>
</feature>
<evidence type="ECO:0000313" key="4">
    <source>
        <dbReference type="Proteomes" id="UP001054252"/>
    </source>
</evidence>
<feature type="compositionally biased region" description="Low complexity" evidence="1">
    <location>
        <begin position="328"/>
        <end position="349"/>
    </location>
</feature>
<keyword evidence="4" id="KW-1185">Reference proteome</keyword>
<dbReference type="InterPro" id="IPR012417">
    <property type="entry name" value="CaM-bd_dom_pln"/>
</dbReference>
<dbReference type="PANTHER" id="PTHR33349:SF1">
    <property type="entry name" value="EMB|CAB62594.1"/>
    <property type="match status" value="1"/>
</dbReference>
<feature type="compositionally biased region" description="Polar residues" evidence="1">
    <location>
        <begin position="97"/>
        <end position="117"/>
    </location>
</feature>
<dbReference type="Proteomes" id="UP001054252">
    <property type="component" value="Unassembled WGS sequence"/>
</dbReference>
<dbReference type="EMBL" id="BPVZ01000029">
    <property type="protein sequence ID" value="GKV08808.1"/>
    <property type="molecule type" value="Genomic_DNA"/>
</dbReference>
<dbReference type="PANTHER" id="PTHR33349">
    <property type="entry name" value="EMB|CAB62594.1"/>
    <property type="match status" value="1"/>
</dbReference>
<name>A0AAV5JBQ1_9ROSI</name>
<organism evidence="3 4">
    <name type="scientific">Rubroshorea leprosula</name>
    <dbReference type="NCBI Taxonomy" id="152421"/>
    <lineage>
        <taxon>Eukaryota</taxon>
        <taxon>Viridiplantae</taxon>
        <taxon>Streptophyta</taxon>
        <taxon>Embryophyta</taxon>
        <taxon>Tracheophyta</taxon>
        <taxon>Spermatophyta</taxon>
        <taxon>Magnoliopsida</taxon>
        <taxon>eudicotyledons</taxon>
        <taxon>Gunneridae</taxon>
        <taxon>Pentapetalae</taxon>
        <taxon>rosids</taxon>
        <taxon>malvids</taxon>
        <taxon>Malvales</taxon>
        <taxon>Dipterocarpaceae</taxon>
        <taxon>Rubroshorea</taxon>
    </lineage>
</organism>
<dbReference type="SMART" id="SM01054">
    <property type="entry name" value="CaM_binding"/>
    <property type="match status" value="1"/>
</dbReference>
<feature type="region of interest" description="Disordered" evidence="1">
    <location>
        <begin position="59"/>
        <end position="190"/>
    </location>
</feature>
<dbReference type="Pfam" id="PF07839">
    <property type="entry name" value="CaM_binding"/>
    <property type="match status" value="1"/>
</dbReference>
<feature type="domain" description="Calmodulin-binding" evidence="2">
    <location>
        <begin position="411"/>
        <end position="526"/>
    </location>
</feature>
<reference evidence="3 4" key="1">
    <citation type="journal article" date="2021" name="Commun. Biol.">
        <title>The genome of Shorea leprosula (Dipterocarpaceae) highlights the ecological relevance of drought in aseasonal tropical rainforests.</title>
        <authorList>
            <person name="Ng K.K.S."/>
            <person name="Kobayashi M.J."/>
            <person name="Fawcett J.A."/>
            <person name="Hatakeyama M."/>
            <person name="Paape T."/>
            <person name="Ng C.H."/>
            <person name="Ang C.C."/>
            <person name="Tnah L.H."/>
            <person name="Lee C.T."/>
            <person name="Nishiyama T."/>
            <person name="Sese J."/>
            <person name="O'Brien M.J."/>
            <person name="Copetti D."/>
            <person name="Mohd Noor M.I."/>
            <person name="Ong R.C."/>
            <person name="Putra M."/>
            <person name="Sireger I.Z."/>
            <person name="Indrioko S."/>
            <person name="Kosugi Y."/>
            <person name="Izuno A."/>
            <person name="Isagi Y."/>
            <person name="Lee S.L."/>
            <person name="Shimizu K.K."/>
        </authorList>
    </citation>
    <scope>NUCLEOTIDE SEQUENCE [LARGE SCALE GENOMIC DNA]</scope>
    <source>
        <strain evidence="3">214</strain>
    </source>
</reference>
<dbReference type="GO" id="GO:0005516">
    <property type="term" value="F:calmodulin binding"/>
    <property type="evidence" value="ECO:0007669"/>
    <property type="project" value="InterPro"/>
</dbReference>
<gene>
    <name evidence="3" type="ORF">SLEP1_g20385</name>
</gene>
<feature type="region of interest" description="Disordered" evidence="1">
    <location>
        <begin position="254"/>
        <end position="288"/>
    </location>
</feature>
<feature type="compositionally biased region" description="Basic and acidic residues" evidence="1">
    <location>
        <begin position="380"/>
        <end position="389"/>
    </location>
</feature>
<feature type="compositionally biased region" description="Polar residues" evidence="1">
    <location>
        <begin position="138"/>
        <end position="151"/>
    </location>
</feature>
<evidence type="ECO:0000313" key="3">
    <source>
        <dbReference type="EMBL" id="GKV08808.1"/>
    </source>
</evidence>
<proteinExistence type="predicted"/>
<feature type="compositionally biased region" description="Polar residues" evidence="1">
    <location>
        <begin position="24"/>
        <end position="33"/>
    </location>
</feature>
<protein>
    <recommendedName>
        <fullName evidence="2">Calmodulin-binding domain-containing protein</fullName>
    </recommendedName>
</protein>
<evidence type="ECO:0000259" key="2">
    <source>
        <dbReference type="SMART" id="SM01054"/>
    </source>
</evidence>